<evidence type="ECO:0000256" key="2">
    <source>
        <dbReference type="SAM" id="MobiDB-lite"/>
    </source>
</evidence>
<evidence type="ECO:0000313" key="5">
    <source>
        <dbReference type="Proteomes" id="UP000217448"/>
    </source>
</evidence>
<dbReference type="PANTHER" id="PTHR30466:SF1">
    <property type="entry name" value="FMN REDUCTASE (NADH) RUTF"/>
    <property type="match status" value="1"/>
</dbReference>
<gene>
    <name evidence="4" type="ORF">CLG85_006840</name>
</gene>
<comment type="caution">
    <text evidence="4">The sequence shown here is derived from an EMBL/GenBank/DDBJ whole genome shotgun (WGS) entry which is preliminary data.</text>
</comment>
<dbReference type="Pfam" id="PF01613">
    <property type="entry name" value="Flavin_Reduct"/>
    <property type="match status" value="1"/>
</dbReference>
<protein>
    <submittedName>
        <fullName evidence="4">SDR family oxidoreductase</fullName>
    </submittedName>
</protein>
<reference evidence="5" key="1">
    <citation type="submission" date="2023-07" db="EMBL/GenBank/DDBJ databases">
        <title>Yangia mangrovi SAOS 153D genome.</title>
        <authorList>
            <person name="Verma A."/>
            <person name="Pal Y."/>
            <person name="Sundharam S."/>
            <person name="Bisht B."/>
            <person name="Srinivasan K."/>
        </authorList>
    </citation>
    <scope>NUCLEOTIDE SEQUENCE [LARGE SCALE GENOMIC DNA]</scope>
    <source>
        <strain evidence="5">SAOS 153D</strain>
    </source>
</reference>
<dbReference type="InterPro" id="IPR036291">
    <property type="entry name" value="NAD(P)-bd_dom_sf"/>
</dbReference>
<keyword evidence="1" id="KW-0560">Oxidoreductase</keyword>
<dbReference type="Pfam" id="PF00106">
    <property type="entry name" value="adh_short"/>
    <property type="match status" value="1"/>
</dbReference>
<name>A0ABT2KIJ1_9RHOB</name>
<proteinExistence type="predicted"/>
<feature type="compositionally biased region" description="Basic and acidic residues" evidence="2">
    <location>
        <begin position="155"/>
        <end position="167"/>
    </location>
</feature>
<feature type="domain" description="Flavin reductase like" evidence="3">
    <location>
        <begin position="286"/>
        <end position="425"/>
    </location>
</feature>
<dbReference type="InterPro" id="IPR002563">
    <property type="entry name" value="Flavin_Rdtase-like_dom"/>
</dbReference>
<dbReference type="Gene3D" id="3.40.50.720">
    <property type="entry name" value="NAD(P)-binding Rossmann-like Domain"/>
    <property type="match status" value="1"/>
</dbReference>
<dbReference type="Proteomes" id="UP000217448">
    <property type="component" value="Unassembled WGS sequence"/>
</dbReference>
<feature type="region of interest" description="Disordered" evidence="2">
    <location>
        <begin position="155"/>
        <end position="174"/>
    </location>
</feature>
<accession>A0ABT2KIJ1</accession>
<evidence type="ECO:0000256" key="1">
    <source>
        <dbReference type="ARBA" id="ARBA00023002"/>
    </source>
</evidence>
<dbReference type="InterPro" id="IPR012349">
    <property type="entry name" value="Split_barrel_FMN-bd"/>
</dbReference>
<evidence type="ECO:0000313" key="4">
    <source>
        <dbReference type="EMBL" id="MCT4370064.1"/>
    </source>
</evidence>
<feature type="region of interest" description="Disordered" evidence="2">
    <location>
        <begin position="184"/>
        <end position="226"/>
    </location>
</feature>
<dbReference type="InterPro" id="IPR050268">
    <property type="entry name" value="NADH-dep_flavin_reductase"/>
</dbReference>
<keyword evidence="5" id="KW-1185">Reference proteome</keyword>
<dbReference type="SUPFAM" id="SSF50475">
    <property type="entry name" value="FMN-binding split barrel"/>
    <property type="match status" value="1"/>
</dbReference>
<organism evidence="4 5">
    <name type="scientific">Alloyangia mangrovi</name>
    <dbReference type="NCBI Taxonomy" id="1779329"/>
    <lineage>
        <taxon>Bacteria</taxon>
        <taxon>Pseudomonadati</taxon>
        <taxon>Pseudomonadota</taxon>
        <taxon>Alphaproteobacteria</taxon>
        <taxon>Rhodobacterales</taxon>
        <taxon>Roseobacteraceae</taxon>
        <taxon>Alloyangia</taxon>
    </lineage>
</organism>
<feature type="compositionally biased region" description="Basic and acidic residues" evidence="2">
    <location>
        <begin position="184"/>
        <end position="202"/>
    </location>
</feature>
<sequence length="427" mass="45916">MTEFSGKVAIATGASTLLGQGIVRAFVAAGAKVVMADIDTENGEALARELGDDVVFVRTDVTSDESIDACIAAAVARFGGVDFLVNMASTYLDNGIATSREDWLTSLNINLVGGADLLAEDRPRNGQARGWCHRQFRLDRGKGVAARPDDLFRRQGRDPAYLRKRGDAAFGPEHPRQHRLARLDLVQHHADGDRQRSREDRPRRRALPHVRPDREPRGGCRGGAFPVFEPGPVHHRHGYRGGWRLYGDGPGRDGGCRCQADGMTGHRSDGEELTLGVDPCDLRAAFGRFATGVTVVTARSGRAPLGMTANAFTSVSLAPPMLLVCLSNSARCLGAIEKGGVFGVSVLSEDQQDCSAHFAGTPRLEEVAFHDLDGVPMIRGATAQFACDLEAVHAAGDHRIVVGRVRAYAHGEARPLLFHNGTYKGLA</sequence>
<dbReference type="PANTHER" id="PTHR30466">
    <property type="entry name" value="FLAVIN REDUCTASE"/>
    <property type="match status" value="1"/>
</dbReference>
<dbReference type="Gene3D" id="2.30.110.10">
    <property type="entry name" value="Electron Transport, Fmn-binding Protein, Chain A"/>
    <property type="match status" value="1"/>
</dbReference>
<evidence type="ECO:0000259" key="3">
    <source>
        <dbReference type="SMART" id="SM00903"/>
    </source>
</evidence>
<dbReference type="InterPro" id="IPR002347">
    <property type="entry name" value="SDR_fam"/>
</dbReference>
<dbReference type="SUPFAM" id="SSF51735">
    <property type="entry name" value="NAD(P)-binding Rossmann-fold domains"/>
    <property type="match status" value="1"/>
</dbReference>
<dbReference type="EMBL" id="NTHN02000009">
    <property type="protein sequence ID" value="MCT4370064.1"/>
    <property type="molecule type" value="Genomic_DNA"/>
</dbReference>
<dbReference type="SMART" id="SM00903">
    <property type="entry name" value="Flavin_Reduct"/>
    <property type="match status" value="1"/>
</dbReference>